<evidence type="ECO:0000259" key="1">
    <source>
        <dbReference type="Pfam" id="PF04101"/>
    </source>
</evidence>
<dbReference type="PANTHER" id="PTHR21015:SF28">
    <property type="entry name" value="SLL1722 PROTEIN"/>
    <property type="match status" value="1"/>
</dbReference>
<reference evidence="2 3" key="1">
    <citation type="submission" date="2019-11" db="EMBL/GenBank/DDBJ databases">
        <title>Acidiferrimicrobium australis gen. nov., sp. nov., an acidophilic and obligately heterotrophic, member of the Actinobacteria that catalyses dissimilatory oxido- reduction of iron isolated from metal-rich acidic water in Chile.</title>
        <authorList>
            <person name="Gonzalez D."/>
            <person name="Huber K."/>
            <person name="Hedrich S."/>
            <person name="Rojas-Villalobos C."/>
            <person name="Quatrini R."/>
            <person name="Dinamarca M.A."/>
            <person name="Schwarz A."/>
            <person name="Canales C."/>
            <person name="Nancucheo I."/>
        </authorList>
    </citation>
    <scope>NUCLEOTIDE SEQUENCE [LARGE SCALE GENOMIC DNA]</scope>
    <source>
        <strain evidence="2 3">USS-CCA1</strain>
    </source>
</reference>
<dbReference type="EMBL" id="WJHE01000228">
    <property type="protein sequence ID" value="MST32166.1"/>
    <property type="molecule type" value="Genomic_DNA"/>
</dbReference>
<dbReference type="Proteomes" id="UP000437736">
    <property type="component" value="Unassembled WGS sequence"/>
</dbReference>
<proteinExistence type="predicted"/>
<evidence type="ECO:0000313" key="2">
    <source>
        <dbReference type="EMBL" id="MST32166.1"/>
    </source>
</evidence>
<comment type="caution">
    <text evidence="2">The sequence shown here is derived from an EMBL/GenBank/DDBJ whole genome shotgun (WGS) entry which is preliminary data.</text>
</comment>
<keyword evidence="3" id="KW-1185">Reference proteome</keyword>
<sequence>MRTATPLARVLLYSHDTYGLGHLRRNLVLARRLLSSPPAPQVVLATGSPVIDRMPLPAGLACVSLPPVVKTGADQYRPLEPSLDISLVRRARSAVLSDVVRRWKPDALLVDHAPHGMKGELIPVFETIRRSAPGTKVILGLRDILDEPERVVASWRADGVVETLERVYDAVLVYGERSVFDLARLYRLPPSVAGRLEYCGYVAGPPPAAPVAPPGLSPGSDYLLGTVGGGGDGVEILVATARAAASTGLQAVLCTGPLMPAADRARLLHAVGARPDVIVAEHLPDLAGVAAGARCVVTRGGYNTLCELVGLGVPVVVVPRPAPRREQVLRAEAFARRGLVRMVDEGDDLGGSLLEAVSGTTAGPGRPRERLALDGSTRAVDAVRRLVEERPAPPYAATADRLGVPA</sequence>
<dbReference type="Gene3D" id="3.40.50.2000">
    <property type="entry name" value="Glycogen Phosphorylase B"/>
    <property type="match status" value="1"/>
</dbReference>
<name>A0ABW9QRS3_9ACTN</name>
<dbReference type="SUPFAM" id="SSF53756">
    <property type="entry name" value="UDP-Glycosyltransferase/glycogen phosphorylase"/>
    <property type="match status" value="1"/>
</dbReference>
<accession>A0ABW9QRS3</accession>
<protein>
    <recommendedName>
        <fullName evidence="1">Glycosyl transferase family 28 C-terminal domain-containing protein</fullName>
    </recommendedName>
</protein>
<dbReference type="PANTHER" id="PTHR21015">
    <property type="entry name" value="UDP-N-ACETYLGLUCOSAMINE--N-ACETYLMURAMYL-(PENTAPEPTIDE) PYROPHOSPHORYL-UNDECAPRENOL N-ACETYLGLUCOSAMINE TRANSFERASE 1"/>
    <property type="match status" value="1"/>
</dbReference>
<gene>
    <name evidence="2" type="ORF">GHK86_05425</name>
</gene>
<feature type="domain" description="Glycosyl transferase family 28 C-terminal" evidence="1">
    <location>
        <begin position="249"/>
        <end position="360"/>
    </location>
</feature>
<dbReference type="InterPro" id="IPR007235">
    <property type="entry name" value="Glyco_trans_28_C"/>
</dbReference>
<organism evidence="2 3">
    <name type="scientific">Acidiferrimicrobium australe</name>
    <dbReference type="NCBI Taxonomy" id="2664430"/>
    <lineage>
        <taxon>Bacteria</taxon>
        <taxon>Bacillati</taxon>
        <taxon>Actinomycetota</taxon>
        <taxon>Acidimicrobiia</taxon>
        <taxon>Acidimicrobiales</taxon>
        <taxon>Acidimicrobiaceae</taxon>
        <taxon>Acidiferrimicrobium</taxon>
    </lineage>
</organism>
<dbReference type="Pfam" id="PF04101">
    <property type="entry name" value="Glyco_tran_28_C"/>
    <property type="match status" value="1"/>
</dbReference>
<evidence type="ECO:0000313" key="3">
    <source>
        <dbReference type="Proteomes" id="UP000437736"/>
    </source>
</evidence>